<proteinExistence type="predicted"/>
<dbReference type="GO" id="GO:0009247">
    <property type="term" value="P:glycolipid biosynthetic process"/>
    <property type="evidence" value="ECO:0007669"/>
    <property type="project" value="UniProtKB-ARBA"/>
</dbReference>
<evidence type="ECO:0000313" key="9">
    <source>
        <dbReference type="Proteomes" id="UP000422221"/>
    </source>
</evidence>
<evidence type="ECO:0000256" key="5">
    <source>
        <dbReference type="ARBA" id="ARBA00023136"/>
    </source>
</evidence>
<dbReference type="GO" id="GO:0005886">
    <property type="term" value="C:plasma membrane"/>
    <property type="evidence" value="ECO:0007669"/>
    <property type="project" value="UniProtKB-SubCell"/>
</dbReference>
<keyword evidence="3" id="KW-0997">Cell inner membrane</keyword>
<dbReference type="RefSeq" id="WP_005926325.1">
    <property type="nucleotide sequence ID" value="NZ_CABKSE010000001.1"/>
</dbReference>
<dbReference type="AlphaFoldDB" id="A0A7J4XEB6"/>
<name>A0A7J4XEB6_9BACE</name>
<dbReference type="Proteomes" id="UP000422221">
    <property type="component" value="Unassembled WGS sequence"/>
</dbReference>
<comment type="subcellular location">
    <subcellularLocation>
        <location evidence="1">Cell inner membrane</location>
    </subcellularLocation>
</comment>
<evidence type="ECO:0000313" key="8">
    <source>
        <dbReference type="EMBL" id="KAA3759221.1"/>
    </source>
</evidence>
<evidence type="ECO:0000256" key="4">
    <source>
        <dbReference type="ARBA" id="ARBA00022679"/>
    </source>
</evidence>
<keyword evidence="7" id="KW-0812">Transmembrane</keyword>
<keyword evidence="5 7" id="KW-0472">Membrane</keyword>
<gene>
    <name evidence="8" type="ORF">F3F73_19505</name>
</gene>
<dbReference type="PANTHER" id="PTHR30606:SF10">
    <property type="entry name" value="PHOSPHATIDYLINOSITOL MANNOSIDE ACYLTRANSFERASE"/>
    <property type="match status" value="1"/>
</dbReference>
<comment type="caution">
    <text evidence="8">The sequence shown here is derived from an EMBL/GenBank/DDBJ whole genome shotgun (WGS) entry which is preliminary data.</text>
</comment>
<accession>A0A7J4XEB6</accession>
<evidence type="ECO:0000256" key="6">
    <source>
        <dbReference type="ARBA" id="ARBA00023315"/>
    </source>
</evidence>
<organism evidence="8 9">
    <name type="scientific">Bacteroides salyersiae</name>
    <dbReference type="NCBI Taxonomy" id="291644"/>
    <lineage>
        <taxon>Bacteria</taxon>
        <taxon>Pseudomonadati</taxon>
        <taxon>Bacteroidota</taxon>
        <taxon>Bacteroidia</taxon>
        <taxon>Bacteroidales</taxon>
        <taxon>Bacteroidaceae</taxon>
        <taxon>Bacteroides</taxon>
    </lineage>
</organism>
<sequence length="310" mass="37461">MTILYFVAYSFCYMVSLLPFWVLYRISDLFYVLLYHIIKYKRKVVRNNLRISFPQKGENEILAIEKKFYAFLCDQFVETIKLCSITEKGINKRMAFEGLPEMVSELENENKNFAFLYMGHYGNWEWLSLLATKVQEHNSKMVNGYIYYPLKNKIFDRILLKLRNRLGGKSIAIKDTIRRIIELEENSRKAIIAFVSDQAPLWSGKYHWSYFFQWETPVFTGAEQMGKHVDALIFYAEMERTRRGYYRCTISRMVNDIQQHADYEVTDLFMRKLECTINKAPSYWLWTHDRWIRTREEIIVWYRQFTHKKE</sequence>
<dbReference type="CDD" id="cd07984">
    <property type="entry name" value="LPLAT_LABLAT-like"/>
    <property type="match status" value="1"/>
</dbReference>
<keyword evidence="4 8" id="KW-0808">Transferase</keyword>
<evidence type="ECO:0000256" key="1">
    <source>
        <dbReference type="ARBA" id="ARBA00004533"/>
    </source>
</evidence>
<dbReference type="GeneID" id="93115686"/>
<dbReference type="InterPro" id="IPR004960">
    <property type="entry name" value="LipA_acyltrans"/>
</dbReference>
<feature type="transmembrane region" description="Helical" evidence="7">
    <location>
        <begin position="6"/>
        <end position="34"/>
    </location>
</feature>
<evidence type="ECO:0000256" key="7">
    <source>
        <dbReference type="SAM" id="Phobius"/>
    </source>
</evidence>
<protein>
    <submittedName>
        <fullName evidence="8">Lysophospholipid acyltransferase family protein</fullName>
    </submittedName>
</protein>
<reference evidence="8 9" key="1">
    <citation type="journal article" date="2019" name="Nat. Med.">
        <title>A library of human gut bacterial isolates paired with longitudinal multiomics data enables mechanistic microbiome research.</title>
        <authorList>
            <person name="Poyet M."/>
            <person name="Groussin M."/>
            <person name="Gibbons S.M."/>
            <person name="Avila-Pacheco J."/>
            <person name="Jiang X."/>
            <person name="Kearney S.M."/>
            <person name="Perrotta A.R."/>
            <person name="Berdy B."/>
            <person name="Zhao S."/>
            <person name="Lieberman T.D."/>
            <person name="Swanson P.K."/>
            <person name="Smith M."/>
            <person name="Roesemann S."/>
            <person name="Alexander J.E."/>
            <person name="Rich S.A."/>
            <person name="Livny J."/>
            <person name="Vlamakis H."/>
            <person name="Clish C."/>
            <person name="Bullock K."/>
            <person name="Deik A."/>
            <person name="Scott J."/>
            <person name="Pierce K.A."/>
            <person name="Xavier R.J."/>
            <person name="Alm E.J."/>
        </authorList>
    </citation>
    <scope>NUCLEOTIDE SEQUENCE [LARGE SCALE GENOMIC DNA]</scope>
    <source>
        <strain evidence="8 9">BIOML-A10</strain>
    </source>
</reference>
<dbReference type="PANTHER" id="PTHR30606">
    <property type="entry name" value="LIPID A BIOSYNTHESIS LAUROYL ACYLTRANSFERASE"/>
    <property type="match status" value="1"/>
</dbReference>
<keyword evidence="6 8" id="KW-0012">Acyltransferase</keyword>
<evidence type="ECO:0000256" key="3">
    <source>
        <dbReference type="ARBA" id="ARBA00022519"/>
    </source>
</evidence>
<keyword evidence="2" id="KW-1003">Cell membrane</keyword>
<evidence type="ECO:0000256" key="2">
    <source>
        <dbReference type="ARBA" id="ARBA00022475"/>
    </source>
</evidence>
<dbReference type="Pfam" id="PF03279">
    <property type="entry name" value="Lip_A_acyltrans"/>
    <property type="match status" value="1"/>
</dbReference>
<dbReference type="GO" id="GO:0016746">
    <property type="term" value="F:acyltransferase activity"/>
    <property type="evidence" value="ECO:0007669"/>
    <property type="project" value="UniProtKB-KW"/>
</dbReference>
<dbReference type="EMBL" id="VWMK01000023">
    <property type="protein sequence ID" value="KAA3759221.1"/>
    <property type="molecule type" value="Genomic_DNA"/>
</dbReference>
<keyword evidence="7" id="KW-1133">Transmembrane helix</keyword>